<gene>
    <name evidence="2" type="ORF">FHS57_003870</name>
</gene>
<comment type="caution">
    <text evidence="2">The sequence shown here is derived from an EMBL/GenBank/DDBJ whole genome shotgun (WGS) entry which is preliminary data.</text>
</comment>
<dbReference type="SUPFAM" id="SSF56935">
    <property type="entry name" value="Porins"/>
    <property type="match status" value="1"/>
</dbReference>
<organism evidence="2 3">
    <name type="scientific">Runella defluvii</name>
    <dbReference type="NCBI Taxonomy" id="370973"/>
    <lineage>
        <taxon>Bacteria</taxon>
        <taxon>Pseudomonadati</taxon>
        <taxon>Bacteroidota</taxon>
        <taxon>Cytophagia</taxon>
        <taxon>Cytophagales</taxon>
        <taxon>Spirosomataceae</taxon>
        <taxon>Runella</taxon>
    </lineage>
</organism>
<keyword evidence="3" id="KW-1185">Reference proteome</keyword>
<dbReference type="Pfam" id="PF13372">
    <property type="entry name" value="Alginate_exp"/>
    <property type="match status" value="1"/>
</dbReference>
<sequence length="415" mass="48211">MSFLALVTALLIAQKPAEDSVKNDLSVSVEIRPRLEFKENYRLSSEETFDPTTFISQRNRLNINNLRKNFNLRVSFQEIHLFLKDGVSSQVGSLNFNELYIEPKIGKHFSALIGRQNFQLDNGRMFSAAPWSQQHRSHEGIRLQYVTRSLRTDFAAFFTRNYGNRFEASYSPVASHKYQYLLVHQLKGTHQQLTYTLINSAELFDKTYFNAKRYATGGRLEYNLKGIYTTLSAFYQYGRNQQNQRVRAYYIQPEVSATLKKFTLRVGAELLSGNPADVKSGYSNSYEIAYGVAWKFMGNMNFYAKFPTDVANKGLFNPYLFLFYRLTKKLQLRLDNHLFYSQYALATQAQKYLGYETDFSVNYKPTNYIDLNYGLSFYDPTSSTLLLKKIRNTTATPVWSYLMVSFNPTLFSRKK</sequence>
<evidence type="ECO:0000313" key="3">
    <source>
        <dbReference type="Proteomes" id="UP000541352"/>
    </source>
</evidence>
<dbReference type="InterPro" id="IPR025388">
    <property type="entry name" value="Alginate_export_dom"/>
</dbReference>
<evidence type="ECO:0000259" key="1">
    <source>
        <dbReference type="Pfam" id="PF13372"/>
    </source>
</evidence>
<protein>
    <recommendedName>
        <fullName evidence="1">Alginate export domain-containing protein</fullName>
    </recommendedName>
</protein>
<proteinExistence type="predicted"/>
<reference evidence="2 3" key="1">
    <citation type="submission" date="2020-08" db="EMBL/GenBank/DDBJ databases">
        <title>Genomic Encyclopedia of Type Strains, Phase IV (KMG-IV): sequencing the most valuable type-strain genomes for metagenomic binning, comparative biology and taxonomic classification.</title>
        <authorList>
            <person name="Goeker M."/>
        </authorList>
    </citation>
    <scope>NUCLEOTIDE SEQUENCE [LARGE SCALE GENOMIC DNA]</scope>
    <source>
        <strain evidence="2 3">DSM 17976</strain>
    </source>
</reference>
<feature type="domain" description="Alginate export" evidence="1">
    <location>
        <begin position="25"/>
        <end position="374"/>
    </location>
</feature>
<accession>A0A7W5ZMX9</accession>
<dbReference type="RefSeq" id="WP_183976464.1">
    <property type="nucleotide sequence ID" value="NZ_JACIBY010000008.1"/>
</dbReference>
<dbReference type="Proteomes" id="UP000541352">
    <property type="component" value="Unassembled WGS sequence"/>
</dbReference>
<dbReference type="AlphaFoldDB" id="A0A7W5ZMX9"/>
<evidence type="ECO:0000313" key="2">
    <source>
        <dbReference type="EMBL" id="MBB3839859.1"/>
    </source>
</evidence>
<name>A0A7W5ZMX9_9BACT</name>
<dbReference type="EMBL" id="JACIBY010000008">
    <property type="protein sequence ID" value="MBB3839859.1"/>
    <property type="molecule type" value="Genomic_DNA"/>
</dbReference>